<dbReference type="InterPro" id="IPR042099">
    <property type="entry name" value="ANL_N_sf"/>
</dbReference>
<dbReference type="InterPro" id="IPR000873">
    <property type="entry name" value="AMP-dep_synth/lig_dom"/>
</dbReference>
<sequence length="903" mass="99125">MSRALPPDQDPSAAATHFHALFERHARRTPERTAVTLEGTHIRYGALNAAADAYAAGLLALGAAPGDRVVVYADLSPGVIAAVIGILKAGCCVVTIHPTFDRRKLLFQIAESDAAVLFTDRAADLGDLLAETDLTAVWPLDDDSADPGRATRRARPLARPRLGPGIPVAGQLAALFYTSGSSAAPKGVTITHRNMLAALRAVTGYLANTADDVVLSYAPIGSDFGFYNIMMPLSYGGRVVLGRGLPRRPEEILETIDREGVTAVHAFPSVLARLCAVDDLSRFAIPTVRYLSSTGQRLPVEHIRRLRAAFPDVPIHSMYGLTECKRVAALPPEELDRRPTSVGRPIPGVTAYLVDDAGAPIEEPDVVGELALSGDLVMQGYWRRPELTERVLRRGLFGAEAVLFTGDLFTRDRDGFLYWVARRDDAFARSLFKVNPHEVEARLRQHPDVVDAAVVPLPDEEAGQVPAACVVLRAEATRGGATADAEELRRHCALALDWHMVPAVVAFYDELPRTDSGKTDRRRLERELAARTRPPAADSEAVHAEGADAEAAHAEPADAEPADAEPAHAEPAHAAAPGYVAASPMLALADRFDAIATGRDQVPRRPVRSTIRDRVDDPLLLAYQDRMVERAGPLFHHFLASVPGVLEELSRVGLALCRLAERRAAREGRGLTFYEADAFDGTAGRTLAEFARGRVTTLTSSPNKANEPYFHADADPARSRYFPDSLFRLTSRTLRENPEYAPFRDGVDFVYETAAFQFYGKDRPAQIAHLAEVLRPGGLAFFLEKLNHPDPREYRRREEAKDSIHKAAYFSPEEIERKRREMLSRMVDGQVAFDDLVAALSERFGHVYLLWNGTNFYEFVAGDDADLLGEFLELSGRPHIPDAFRFEEHLVRRVGGREGERTP</sequence>
<evidence type="ECO:0000259" key="3">
    <source>
        <dbReference type="Pfam" id="PF13193"/>
    </source>
</evidence>
<proteinExistence type="predicted"/>
<organism evidence="4 5">
    <name type="scientific">Allostreptomyces psammosilenae</name>
    <dbReference type="NCBI Taxonomy" id="1892865"/>
    <lineage>
        <taxon>Bacteria</taxon>
        <taxon>Bacillati</taxon>
        <taxon>Actinomycetota</taxon>
        <taxon>Actinomycetes</taxon>
        <taxon>Kitasatosporales</taxon>
        <taxon>Streptomycetaceae</taxon>
        <taxon>Allostreptomyces</taxon>
    </lineage>
</organism>
<dbReference type="GO" id="GO:0016878">
    <property type="term" value="F:acid-thiol ligase activity"/>
    <property type="evidence" value="ECO:0007669"/>
    <property type="project" value="UniProtKB-ARBA"/>
</dbReference>
<name>A0A852ZPE8_9ACTN</name>
<protein>
    <submittedName>
        <fullName evidence="4">Acyl-CoA synthetase (AMP-forming)/AMP-acid ligase II/SAM-dependent methyltransferase</fullName>
    </submittedName>
</protein>
<dbReference type="Gene3D" id="3.30.300.30">
    <property type="match status" value="1"/>
</dbReference>
<dbReference type="SUPFAM" id="SSF56801">
    <property type="entry name" value="Acetyl-CoA synthetase-like"/>
    <property type="match status" value="1"/>
</dbReference>
<feature type="domain" description="AMP-dependent synthetase/ligase" evidence="2">
    <location>
        <begin position="22"/>
        <end position="382"/>
    </location>
</feature>
<dbReference type="InterPro" id="IPR050237">
    <property type="entry name" value="ATP-dep_AMP-bd_enzyme"/>
</dbReference>
<evidence type="ECO:0000313" key="5">
    <source>
        <dbReference type="Proteomes" id="UP000567795"/>
    </source>
</evidence>
<dbReference type="InterPro" id="IPR045851">
    <property type="entry name" value="AMP-bd_C_sf"/>
</dbReference>
<dbReference type="Gene3D" id="3.40.50.12780">
    <property type="entry name" value="N-terminal domain of ligase-like"/>
    <property type="match status" value="1"/>
</dbReference>
<keyword evidence="5" id="KW-1185">Reference proteome</keyword>
<dbReference type="PANTHER" id="PTHR43767">
    <property type="entry name" value="LONG-CHAIN-FATTY-ACID--COA LIGASE"/>
    <property type="match status" value="1"/>
</dbReference>
<feature type="domain" description="AMP-binding enzyme C-terminal" evidence="3">
    <location>
        <begin position="438"/>
        <end position="518"/>
    </location>
</feature>
<dbReference type="Gene3D" id="3.40.50.150">
    <property type="entry name" value="Vaccinia Virus protein VP39"/>
    <property type="match status" value="1"/>
</dbReference>
<dbReference type="Pfam" id="PF13193">
    <property type="entry name" value="AMP-binding_C"/>
    <property type="match status" value="1"/>
</dbReference>
<comment type="caution">
    <text evidence="4">The sequence shown here is derived from an EMBL/GenBank/DDBJ whole genome shotgun (WGS) entry which is preliminary data.</text>
</comment>
<dbReference type="GO" id="GO:0032259">
    <property type="term" value="P:methylation"/>
    <property type="evidence" value="ECO:0007669"/>
    <property type="project" value="UniProtKB-KW"/>
</dbReference>
<dbReference type="AlphaFoldDB" id="A0A852ZPE8"/>
<feature type="compositionally biased region" description="Basic and acidic residues" evidence="1">
    <location>
        <begin position="540"/>
        <end position="556"/>
    </location>
</feature>
<dbReference type="InterPro" id="IPR029063">
    <property type="entry name" value="SAM-dependent_MTases_sf"/>
</dbReference>
<evidence type="ECO:0000259" key="2">
    <source>
        <dbReference type="Pfam" id="PF00501"/>
    </source>
</evidence>
<reference evidence="4 5" key="1">
    <citation type="submission" date="2020-07" db="EMBL/GenBank/DDBJ databases">
        <title>Sequencing the genomes of 1000 actinobacteria strains.</title>
        <authorList>
            <person name="Klenk H.-P."/>
        </authorList>
    </citation>
    <scope>NUCLEOTIDE SEQUENCE [LARGE SCALE GENOMIC DNA]</scope>
    <source>
        <strain evidence="4 5">DSM 42178</strain>
    </source>
</reference>
<accession>A0A852ZPE8</accession>
<evidence type="ECO:0000256" key="1">
    <source>
        <dbReference type="SAM" id="MobiDB-lite"/>
    </source>
</evidence>
<evidence type="ECO:0000313" key="4">
    <source>
        <dbReference type="EMBL" id="NYI03605.1"/>
    </source>
</evidence>
<dbReference type="EMBL" id="JACBZD010000001">
    <property type="protein sequence ID" value="NYI03605.1"/>
    <property type="molecule type" value="Genomic_DNA"/>
</dbReference>
<gene>
    <name evidence="4" type="ORF">FHU37_000548</name>
</gene>
<dbReference type="CDD" id="cd04433">
    <property type="entry name" value="AFD_class_I"/>
    <property type="match status" value="1"/>
</dbReference>
<keyword evidence="4" id="KW-0489">Methyltransferase</keyword>
<dbReference type="SUPFAM" id="SSF53335">
    <property type="entry name" value="S-adenosyl-L-methionine-dependent methyltransferases"/>
    <property type="match status" value="1"/>
</dbReference>
<dbReference type="PANTHER" id="PTHR43767:SF1">
    <property type="entry name" value="NONRIBOSOMAL PEPTIDE SYNTHASE PES1 (EUROFUNG)-RELATED"/>
    <property type="match status" value="1"/>
</dbReference>
<dbReference type="GO" id="GO:0008168">
    <property type="term" value="F:methyltransferase activity"/>
    <property type="evidence" value="ECO:0007669"/>
    <property type="project" value="UniProtKB-KW"/>
</dbReference>
<feature type="region of interest" description="Disordered" evidence="1">
    <location>
        <begin position="527"/>
        <end position="573"/>
    </location>
</feature>
<dbReference type="RefSeq" id="WP_179812628.1">
    <property type="nucleotide sequence ID" value="NZ_JACBZD010000001.1"/>
</dbReference>
<dbReference type="InterPro" id="IPR025110">
    <property type="entry name" value="AMP-bd_C"/>
</dbReference>
<dbReference type="Proteomes" id="UP000567795">
    <property type="component" value="Unassembled WGS sequence"/>
</dbReference>
<keyword evidence="4" id="KW-0808">Transferase</keyword>
<dbReference type="Pfam" id="PF00501">
    <property type="entry name" value="AMP-binding"/>
    <property type="match status" value="1"/>
</dbReference>
<keyword evidence="4" id="KW-0436">Ligase</keyword>